<keyword evidence="3" id="KW-0949">S-adenosyl-L-methionine</keyword>
<evidence type="ECO:0000313" key="5">
    <source>
        <dbReference type="Proteomes" id="UP000183015"/>
    </source>
</evidence>
<protein>
    <submittedName>
        <fullName evidence="4">Predicted O-methyltransferase YrrM</fullName>
    </submittedName>
</protein>
<dbReference type="PROSITE" id="PS51682">
    <property type="entry name" value="SAM_OMT_I"/>
    <property type="match status" value="1"/>
</dbReference>
<dbReference type="eggNOG" id="COG4122">
    <property type="taxonomic scope" value="Bacteria"/>
</dbReference>
<proteinExistence type="predicted"/>
<reference evidence="5" key="1">
    <citation type="submission" date="2016-10" db="EMBL/GenBank/DDBJ databases">
        <authorList>
            <person name="Varghese N."/>
        </authorList>
    </citation>
    <scope>NUCLEOTIDE SEQUENCE [LARGE SCALE GENOMIC DNA]</scope>
    <source>
        <strain evidence="5">DSM 45096 / BCRC 16803 / CGMCC 4.1857 / CIP 109030 / JCM 12277 / KCTC 19219 / NBRC 100920 / 33214</strain>
    </source>
</reference>
<dbReference type="GO" id="GO:0008757">
    <property type="term" value="F:S-adenosylmethionine-dependent methyltransferase activity"/>
    <property type="evidence" value="ECO:0007669"/>
    <property type="project" value="TreeGrafter"/>
</dbReference>
<dbReference type="Proteomes" id="UP000183015">
    <property type="component" value="Unassembled WGS sequence"/>
</dbReference>
<name>A0A1H7U9Z2_STRJI</name>
<dbReference type="GO" id="GO:0032259">
    <property type="term" value="P:methylation"/>
    <property type="evidence" value="ECO:0007669"/>
    <property type="project" value="UniProtKB-KW"/>
</dbReference>
<dbReference type="OrthoDB" id="9799672at2"/>
<gene>
    <name evidence="4" type="ORF">SAMN05414137_115151</name>
</gene>
<dbReference type="PANTHER" id="PTHR10509:SF14">
    <property type="entry name" value="CAFFEOYL-COA O-METHYLTRANSFERASE 3-RELATED"/>
    <property type="match status" value="1"/>
</dbReference>
<dbReference type="InterPro" id="IPR002935">
    <property type="entry name" value="SAM_O-MeTrfase"/>
</dbReference>
<evidence type="ECO:0000313" key="4">
    <source>
        <dbReference type="EMBL" id="SEL93525.1"/>
    </source>
</evidence>
<keyword evidence="1 4" id="KW-0489">Methyltransferase</keyword>
<evidence type="ECO:0000256" key="2">
    <source>
        <dbReference type="ARBA" id="ARBA00022679"/>
    </source>
</evidence>
<keyword evidence="5" id="KW-1185">Reference proteome</keyword>
<dbReference type="GO" id="GO:0008171">
    <property type="term" value="F:O-methyltransferase activity"/>
    <property type="evidence" value="ECO:0007669"/>
    <property type="project" value="InterPro"/>
</dbReference>
<dbReference type="STRING" id="235985.SAMN05414137_115151"/>
<dbReference type="RefSeq" id="WP_042450663.1">
    <property type="nucleotide sequence ID" value="NZ_BBPN01000019.1"/>
</dbReference>
<evidence type="ECO:0000256" key="1">
    <source>
        <dbReference type="ARBA" id="ARBA00022603"/>
    </source>
</evidence>
<sequence>MSTHETWTAVDAYLSSTLGLQDPALENALKASEAAGLPRIEVSAPAGRLLRLLAQIQGARRVLEIGTLGGYSTINLARGLAEGGRVVTLEYDPRHAEVAAANIAAAGLAEQVEIRVGKALDTLPQLELEGREPFDLAFIDADKANNPHYIRWALRLSRPGALIVVDNVIRNGGVLDPDGNADIQGTRAALALIAEEPRLDGTAVQTVGAKGWDGFALIRVLPES</sequence>
<dbReference type="InterPro" id="IPR050362">
    <property type="entry name" value="Cation-dep_OMT"/>
</dbReference>
<dbReference type="InterPro" id="IPR029063">
    <property type="entry name" value="SAM-dependent_MTases_sf"/>
</dbReference>
<dbReference type="SUPFAM" id="SSF53335">
    <property type="entry name" value="S-adenosyl-L-methionine-dependent methyltransferases"/>
    <property type="match status" value="1"/>
</dbReference>
<dbReference type="Pfam" id="PF01596">
    <property type="entry name" value="Methyltransf_3"/>
    <property type="match status" value="1"/>
</dbReference>
<accession>A0A1H7U9Z2</accession>
<evidence type="ECO:0000256" key="3">
    <source>
        <dbReference type="ARBA" id="ARBA00022691"/>
    </source>
</evidence>
<dbReference type="CDD" id="cd02440">
    <property type="entry name" value="AdoMet_MTases"/>
    <property type="match status" value="1"/>
</dbReference>
<dbReference type="Gene3D" id="3.40.50.150">
    <property type="entry name" value="Vaccinia Virus protein VP39"/>
    <property type="match status" value="1"/>
</dbReference>
<dbReference type="AlphaFoldDB" id="A0A1H7U9Z2"/>
<dbReference type="PANTHER" id="PTHR10509">
    <property type="entry name" value="O-METHYLTRANSFERASE-RELATED"/>
    <property type="match status" value="1"/>
</dbReference>
<keyword evidence="2 4" id="KW-0808">Transferase</keyword>
<organism evidence="4 5">
    <name type="scientific">Streptacidiphilus jiangxiensis</name>
    <dbReference type="NCBI Taxonomy" id="235985"/>
    <lineage>
        <taxon>Bacteria</taxon>
        <taxon>Bacillati</taxon>
        <taxon>Actinomycetota</taxon>
        <taxon>Actinomycetes</taxon>
        <taxon>Kitasatosporales</taxon>
        <taxon>Streptomycetaceae</taxon>
        <taxon>Streptacidiphilus</taxon>
    </lineage>
</organism>
<dbReference type="EMBL" id="FOAZ01000015">
    <property type="protein sequence ID" value="SEL93525.1"/>
    <property type="molecule type" value="Genomic_DNA"/>
</dbReference>